<dbReference type="Gene3D" id="2.60.98.50">
    <property type="match status" value="3"/>
</dbReference>
<evidence type="ECO:0000256" key="7">
    <source>
        <dbReference type="ARBA" id="ARBA00022581"/>
    </source>
</evidence>
<dbReference type="GO" id="GO:0046718">
    <property type="term" value="P:symbiont entry into host cell"/>
    <property type="evidence" value="ECO:0007669"/>
    <property type="project" value="UniProtKB-KW"/>
</dbReference>
<keyword evidence="5" id="KW-1168">Fusion of virus membrane with host membrane</keyword>
<comment type="subcellular location">
    <subcellularLocation>
        <location evidence="1">Host Golgi apparatus membrane</location>
        <topology evidence="1">Single-pass type I membrane protein</topology>
    </subcellularLocation>
    <subcellularLocation>
        <location evidence="2">Host endoplasmic reticulum membrane</location>
        <topology evidence="2">Single-pass type I membrane protein</topology>
    </subcellularLocation>
    <subcellularLocation>
        <location evidence="3">Virion membrane</location>
        <topology evidence="3">Single-pass type I membrane protein</topology>
    </subcellularLocation>
</comment>
<comment type="similarity">
    <text evidence="22">Belongs to the phlebovirus envelope glycoprotein family.</text>
</comment>
<dbReference type="InterPro" id="IPR009879">
    <property type="entry name" value="Phlebovirus_NSM"/>
</dbReference>
<keyword evidence="12" id="KW-1040">Host Golgi apparatus</keyword>
<keyword evidence="20" id="KW-1160">Virus entry into host cell</keyword>
<evidence type="ECO:0000256" key="11">
    <source>
        <dbReference type="ARBA" id="ARBA00022804"/>
    </source>
</evidence>
<keyword evidence="13" id="KW-0946">Virion</keyword>
<evidence type="ECO:0000256" key="17">
    <source>
        <dbReference type="ARBA" id="ARBA00023157"/>
    </source>
</evidence>
<keyword evidence="15 24" id="KW-1133">Transmembrane helix</keyword>
<evidence type="ECO:0000313" key="29">
    <source>
        <dbReference type="EMBL" id="API68877.1"/>
    </source>
</evidence>
<dbReference type="EMBL" id="KX611386">
    <property type="protein sequence ID" value="API68877.1"/>
    <property type="molecule type" value="Genomic_RNA"/>
</dbReference>
<protein>
    <recommendedName>
        <fullName evidence="4">Envelopment polyprotein</fullName>
    </recommendedName>
    <alternativeName>
        <fullName evidence="21">M polyprotein</fullName>
    </alternativeName>
</protein>
<keyword evidence="16 24" id="KW-0472">Membrane</keyword>
<dbReference type="GO" id="GO:0055036">
    <property type="term" value="C:virion membrane"/>
    <property type="evidence" value="ECO:0007669"/>
    <property type="project" value="UniProtKB-SubCell"/>
</dbReference>
<dbReference type="KEGG" id="vg:31079659"/>
<keyword evidence="14" id="KW-1043">Host membrane</keyword>
<dbReference type="GeneID" id="31079659"/>
<dbReference type="InterPro" id="IPR010826">
    <property type="entry name" value="Phlebovirus_G1"/>
</dbReference>
<evidence type="ECO:0000256" key="20">
    <source>
        <dbReference type="ARBA" id="ARBA00023296"/>
    </source>
</evidence>
<proteinExistence type="inferred from homology"/>
<keyword evidence="30" id="KW-1185">Reference proteome</keyword>
<dbReference type="Pfam" id="PF07243">
    <property type="entry name" value="Phlebovirus_G1"/>
    <property type="match status" value="1"/>
</dbReference>
<name>A0A1S5SHU1_9VIRU</name>
<dbReference type="RefSeq" id="YP_009346033.1">
    <property type="nucleotide sequence ID" value="NC_033846.1"/>
</dbReference>
<evidence type="ECO:0000256" key="6">
    <source>
        <dbReference type="ARBA" id="ARBA00022510"/>
    </source>
</evidence>
<dbReference type="Pfam" id="PF07246">
    <property type="entry name" value="Phlebovirus_NSM"/>
    <property type="match status" value="1"/>
</dbReference>
<evidence type="ECO:0000256" key="9">
    <source>
        <dbReference type="ARBA" id="ARBA00022692"/>
    </source>
</evidence>
<feature type="transmembrane region" description="Helical" evidence="24">
    <location>
        <begin position="836"/>
        <end position="858"/>
    </location>
</feature>
<evidence type="ECO:0000256" key="22">
    <source>
        <dbReference type="ARBA" id="ARBA00033745"/>
    </source>
</evidence>
<feature type="transmembrane region" description="Helical" evidence="24">
    <location>
        <begin position="746"/>
        <end position="768"/>
    </location>
</feature>
<dbReference type="Proteomes" id="UP000201291">
    <property type="component" value="Genome"/>
</dbReference>
<feature type="domain" description="Phlebovirus glycoprotein G1" evidence="25">
    <location>
        <begin position="322"/>
        <end position="847"/>
    </location>
</feature>
<evidence type="ECO:0000259" key="26">
    <source>
        <dbReference type="Pfam" id="PF07245"/>
    </source>
</evidence>
<keyword evidence="9 24" id="KW-0812">Transmembrane</keyword>
<keyword evidence="10" id="KW-0732">Signal</keyword>
<evidence type="ECO:0000256" key="3">
    <source>
        <dbReference type="ARBA" id="ARBA00004563"/>
    </source>
</evidence>
<dbReference type="GO" id="GO:0019062">
    <property type="term" value="P:virion attachment to host cell"/>
    <property type="evidence" value="ECO:0007669"/>
    <property type="project" value="UniProtKB-KW"/>
</dbReference>
<keyword evidence="7" id="KW-0945">Host-virus interaction</keyword>
<dbReference type="InterPro" id="IPR043603">
    <property type="entry name" value="Phlebo_G2_C"/>
</dbReference>
<dbReference type="GO" id="GO:0016020">
    <property type="term" value="C:membrane"/>
    <property type="evidence" value="ECO:0007669"/>
    <property type="project" value="InterPro"/>
</dbReference>
<keyword evidence="11" id="KW-1161">Viral attachment to host cell</keyword>
<evidence type="ECO:0000313" key="30">
    <source>
        <dbReference type="Proteomes" id="UP000201291"/>
    </source>
</evidence>
<reference evidence="29 30" key="1">
    <citation type="journal article" date="2017" name="J. Gen. Virol.">
        <title>Characterization of the Bujaru, Frijoles and Tapara antigenic complexes into the Sandfly Fever group and two unclassified phleboviruses from Brazil.</title>
        <authorList>
            <person name="Vasconcelos P.F."/>
            <person name="Nunes Neto J.P."/>
            <person name="de Souza W.M."/>
            <person name="Acrani G.O."/>
            <person name="Romeiro M.F."/>
            <person name="Fumagalli M.J."/>
            <person name="Vieira C.L."/>
            <person name="Medeiros D.B."/>
            <person name="de Lima J.A."/>
            <person name="de Lima C.P."/>
            <person name="Cardoso J.F."/>
            <person name="Rodrigues S.G."/>
            <person name="Figueiredo L.T."/>
            <person name="da Silva S.P."/>
            <person name="Tesh R."/>
            <person name="Nunes M.R."/>
            <person name="Vasconcelos P.F."/>
        </authorList>
    </citation>
    <scope>NUCLEOTIDE SEQUENCE [LARGE SCALE GENOMIC DNA]</scope>
    <source>
        <strain evidence="29 30">BeAn46852</strain>
    </source>
</reference>
<dbReference type="GO" id="GO:0039654">
    <property type="term" value="P:fusion of virus membrane with host endosome membrane"/>
    <property type="evidence" value="ECO:0007669"/>
    <property type="project" value="UniProtKB-KW"/>
</dbReference>
<organism evidence="29 30">
    <name type="scientific">Anhanga virus</name>
    <dbReference type="NCBI Taxonomy" id="904722"/>
    <lineage>
        <taxon>Viruses</taxon>
        <taxon>Riboviria</taxon>
        <taxon>Orthornavirae</taxon>
        <taxon>Negarnaviricota</taxon>
        <taxon>Polyploviricotina</taxon>
        <taxon>Bunyaviricetes</taxon>
        <taxon>Hareavirales</taxon>
        <taxon>Phenuiviridae</taxon>
        <taxon>Phlebovirus</taxon>
        <taxon>Phlebovirus anhangaense</taxon>
    </lineage>
</organism>
<evidence type="ECO:0000256" key="16">
    <source>
        <dbReference type="ARBA" id="ARBA00023136"/>
    </source>
</evidence>
<evidence type="ECO:0000256" key="10">
    <source>
        <dbReference type="ARBA" id="ARBA00022729"/>
    </source>
</evidence>
<evidence type="ECO:0000256" key="8">
    <source>
        <dbReference type="ARBA" id="ARBA00022595"/>
    </source>
</evidence>
<evidence type="ECO:0000256" key="5">
    <source>
        <dbReference type="ARBA" id="ARBA00022506"/>
    </source>
</evidence>
<feature type="domain" description="Phlebovirus glycoprotein G2 C-terminal" evidence="28">
    <location>
        <begin position="1190"/>
        <end position="1349"/>
    </location>
</feature>
<feature type="transmembrane region" description="Helical" evidence="24">
    <location>
        <begin position="1322"/>
        <end position="1347"/>
    </location>
</feature>
<dbReference type="InterPro" id="IPR009878">
    <property type="entry name" value="Phlebovirus_G2_fusion"/>
</dbReference>
<evidence type="ECO:0000256" key="13">
    <source>
        <dbReference type="ARBA" id="ARBA00022844"/>
    </source>
</evidence>
<evidence type="ECO:0000256" key="12">
    <source>
        <dbReference type="ARBA" id="ARBA00022812"/>
    </source>
</evidence>
<dbReference type="Pfam" id="PF19019">
    <property type="entry name" value="Phlebo_G2_C"/>
    <property type="match status" value="1"/>
</dbReference>
<evidence type="ECO:0000256" key="14">
    <source>
        <dbReference type="ARBA" id="ARBA00022870"/>
    </source>
</evidence>
<dbReference type="Gene3D" id="2.60.40.3770">
    <property type="match status" value="1"/>
</dbReference>
<dbReference type="GO" id="GO:0044178">
    <property type="term" value="C:host cell Golgi membrane"/>
    <property type="evidence" value="ECO:0007669"/>
    <property type="project" value="UniProtKB-SubCell"/>
</dbReference>
<feature type="domain" description="Phlebovirus nonstructural NS-M" evidence="27">
    <location>
        <begin position="7"/>
        <end position="222"/>
    </location>
</feature>
<evidence type="ECO:0000256" key="21">
    <source>
        <dbReference type="ARBA" id="ARBA00031199"/>
    </source>
</evidence>
<evidence type="ECO:0000259" key="28">
    <source>
        <dbReference type="Pfam" id="PF19019"/>
    </source>
</evidence>
<keyword evidence="23" id="KW-0175">Coiled coil</keyword>
<evidence type="ECO:0000256" key="15">
    <source>
        <dbReference type="ARBA" id="ARBA00022989"/>
    </source>
</evidence>
<evidence type="ECO:0000256" key="24">
    <source>
        <dbReference type="SAM" id="Phobius"/>
    </source>
</evidence>
<evidence type="ECO:0000259" key="25">
    <source>
        <dbReference type="Pfam" id="PF07243"/>
    </source>
</evidence>
<evidence type="ECO:0000256" key="4">
    <source>
        <dbReference type="ARBA" id="ARBA00015294"/>
    </source>
</evidence>
<evidence type="ECO:0000259" key="27">
    <source>
        <dbReference type="Pfam" id="PF07246"/>
    </source>
</evidence>
<evidence type="ECO:0000256" key="19">
    <source>
        <dbReference type="ARBA" id="ARBA00023184"/>
    </source>
</evidence>
<keyword evidence="8" id="KW-1162">Viral penetration into host cytoplasm</keyword>
<sequence>MNYFKIIILTSLAGLSESLIKVGSIHSGGSSKVCLSNRTPAETVLSYWESQFSQLPQGQYLCQVGSERKEEMDSRKIRRLVKEVGESITAIFFQCQYKENEGYGINVMFDGIDNTGEGTYIADCDDGRKKISDVRLTPLISRSQGTGDDEVTEPDISRNRVRGDLRALQEKVNRMHAEHAKQTLENEVLKEEMRKEGLLSSSRIQQLQERLDEAIDDIEDRKLERDKAIEDHKRTLNEAVQLRIEINHLHKLIEVEGNLKKEMQRELEEKHKQMINLKNAISASSQGKGLGSFVTMAIPIITTISLLGSASAMEQAFNPGKHVYNRIYNGKYQLETGDSNECQSINYGSKCQAFKHLTNVRKYPFFNSHYHMMSMLEAKSEGELSINNLCQLGQSNDEKKCWDEKHKIQFKCPNGFSSAHFIDKDGKLSGVKCQENMELSEDCSFCRKIKVGGNYLVEKSSIPLQDVVCQKNSVDYEGPKIIVKGYCSIGDTVYKQCKESLNTIENIPFVLFKNKGKIYVEKLTLRNTQHNSPDAFICYDHKGQVKGTVTDKQSERSLNSVKATECKQITTSKDKNCIGDPIFCSMYDCGVSSASVYCMLAPSGGTLEVLLMGSWLRPKCMGYEKIYVRKEVKSKVIHEETECTTCVSECKDDGIHIRSTGFKITVGVACAHGSCKSAHQSPTSEIVIPYPGYSEASGGDVGVHLSHADEKLSSKIRVHCPPKDPCSVNQCLLCSHSLINYQCHTVLSAFIVSLLVTTLLMIAIKIIWKMLRAFKLVPTYIKSPFMWLMFLMQWVSTSLSRKIKNYFISVNREIGWDIEAQEDDRPRRRIRPIPRYVYALSLLSIITVFTDACSDAIIASSKITSCRIDGSKTVCRINGIVTIKAGVIGGEACIILKGHQDGQRKHLSIRTLSSEMVCREGQSFWTSQYAPECFSSRRCRLMGECSGDNCLRWNQTKLSSEFSSIHDNEFMTENRCFEQCGGLGCSCFNVNPSCLFVHSKLIPARKEAVRVFSCTDWIHRLRLEVTDAQQRKERVVMGSLGSKFFNWGAMSLSLDAESITGTTALSFLQSGKGNFALHDEAISDIPREGFLGEVRCSSESAAITAHKSCIRAPGLIKYRPMLDQVECVSNLIDPFSVFLRGALPQTRNGMTFAASKDGDGVQAMNSGSIRAQLTINFDDYDIEFDQNINNCECSFINITGCYSCNEGAKVCFRIKSTVSGSIILRNSDDSLTIAFPVSTDTTDLCSIAHFGEPEVDEEMHYSCGSDERTIKIKGSLLSQNPFDDRNNTGGNSIIVNPSENGWSFWGWVKGLTSWMGGPLKTIVVILLYISCSLIVILLVITVAKNLLTNGLKTILSKTR</sequence>
<dbReference type="GO" id="GO:0044167">
    <property type="term" value="C:host cell endoplasmic reticulum membrane"/>
    <property type="evidence" value="ECO:0007669"/>
    <property type="project" value="UniProtKB-SubCell"/>
</dbReference>
<feature type="coiled-coil region" evidence="23">
    <location>
        <begin position="158"/>
        <end position="231"/>
    </location>
</feature>
<evidence type="ECO:0000256" key="1">
    <source>
        <dbReference type="ARBA" id="ARBA00004244"/>
    </source>
</evidence>
<evidence type="ECO:0000256" key="23">
    <source>
        <dbReference type="SAM" id="Coils"/>
    </source>
</evidence>
<evidence type="ECO:0000256" key="2">
    <source>
        <dbReference type="ARBA" id="ARBA00004482"/>
    </source>
</evidence>
<evidence type="ECO:0000256" key="18">
    <source>
        <dbReference type="ARBA" id="ARBA00023180"/>
    </source>
</evidence>
<accession>A0A1S5SHU1</accession>
<keyword evidence="17" id="KW-1015">Disulfide bond</keyword>
<keyword evidence="19" id="KW-1038">Host endoplasmic reticulum</keyword>
<feature type="domain" description="Phlebovirus glycoprotein G2 fusion" evidence="26">
    <location>
        <begin position="853"/>
        <end position="1174"/>
    </location>
</feature>
<dbReference type="Pfam" id="PF07245">
    <property type="entry name" value="Phlebovirus_G2"/>
    <property type="match status" value="1"/>
</dbReference>
<keyword evidence="6" id="KW-1170">Fusion of virus membrane with host endosomal membrane</keyword>
<keyword evidence="18" id="KW-0325">Glycoprotein</keyword>